<dbReference type="Proteomes" id="UP000306552">
    <property type="component" value="Unassembled WGS sequence"/>
</dbReference>
<protein>
    <submittedName>
        <fullName evidence="1">Uncharacterized protein</fullName>
    </submittedName>
</protein>
<keyword evidence="2" id="KW-1185">Reference proteome</keyword>
<organism evidence="1 2">
    <name type="scientific">Mesohalobacter halotolerans</name>
    <dbReference type="NCBI Taxonomy" id="1883405"/>
    <lineage>
        <taxon>Bacteria</taxon>
        <taxon>Pseudomonadati</taxon>
        <taxon>Bacteroidota</taxon>
        <taxon>Flavobacteriia</taxon>
        <taxon>Flavobacteriales</taxon>
        <taxon>Flavobacteriaceae</taxon>
        <taxon>Mesohalobacter</taxon>
    </lineage>
</organism>
<dbReference type="AlphaFoldDB" id="A0A4U5TR54"/>
<comment type="caution">
    <text evidence="1">The sequence shown here is derived from an EMBL/GenBank/DDBJ whole genome shotgun (WGS) entry which is preliminary data.</text>
</comment>
<gene>
    <name evidence="1" type="ORF">FCN74_05835</name>
</gene>
<sequence>MSVKSVKLLFLLWICFSILIYGQCNYERIKYDNKTNEATLKLSPITLDLYETPLNGRIILASLIRIDNKFFIEIEITKDSKTQKLEPICFRQGTKLSFSLKNNTIISLFQREKKICGVNYYDKKNNYSSVSNYARFILTQQAYDELIQSEVILMKIIAKNYENTFVLKTELEEQFEDQIITTNPSRFFIDNIKCLTNPQFK</sequence>
<evidence type="ECO:0000313" key="1">
    <source>
        <dbReference type="EMBL" id="TKS56556.1"/>
    </source>
</evidence>
<accession>A0A4U5TR54</accession>
<reference evidence="1 2" key="1">
    <citation type="submission" date="2019-04" db="EMBL/GenBank/DDBJ databases">
        <title>Psychroflexus halotolerans sp. nov., isolated from a marine solar saltern.</title>
        <authorList>
            <person name="Feng X."/>
        </authorList>
    </citation>
    <scope>NUCLEOTIDE SEQUENCE [LARGE SCALE GENOMIC DNA]</scope>
    <source>
        <strain evidence="1 2">WDS2C27</strain>
    </source>
</reference>
<dbReference type="EMBL" id="SWMU01000002">
    <property type="protein sequence ID" value="TKS56556.1"/>
    <property type="molecule type" value="Genomic_DNA"/>
</dbReference>
<name>A0A4U5TR54_9FLAO</name>
<proteinExistence type="predicted"/>
<dbReference type="RefSeq" id="WP_138931659.1">
    <property type="nucleotide sequence ID" value="NZ_SWMU01000002.1"/>
</dbReference>
<dbReference type="OrthoDB" id="1372254at2"/>
<evidence type="ECO:0000313" key="2">
    <source>
        <dbReference type="Proteomes" id="UP000306552"/>
    </source>
</evidence>